<sequence length="757" mass="82951">MSINLTPAVSLLLLGAIFWGMRLAKATVSGFSLVHHPLRPRQYKLQGANIPKAQSSASAPSSKHTDKPANLQLKEYRRMYHLLHNLEEHPSFLPSARDYLVSSFAGAISKSRGSGSTGILAMETFDADALTAFIRGQDDAIMARFEAYAKGRSAGSPRELFQTAEEARSWLITRAPSKLVDGAWLGHVHRVNSTPFDLQPITKGAWQVLSEELGDGDLAKNHAAIYRELMKHMGANLPEAYSAEFVERADELGMSDAATWQSAVSQLLISLFPHEFLGEILGFNLHFECLTWDTVRASRELRELGLDNYYFLLHISIDNSDSGHVAMALKTVISYLQHVQATQGDDALQREWRCVQAGYLLSERGVLDEEDGPKHAAATSASNRFAPELVRVFRAKASVAAKLHCACRSRIGGKKLSDWLDDGVLETAEGQASFLESLARARPWICPGDSSRSRLVTELQWNGKMFGAFTKGELHVLCSWIDALGAVDPSVYWEFVGRQEPSNVVAYAKNTVEGLDVRLASPVFADRGLSTPWKEYANPAATPGVFNREALPLPRINGGSVEVAKKLLPLWFAHCSLLEGFVSTPIRTCDTSGSAVVRVLRAQRGFAVEDEGVAGMDEMRRADPMGLVGLGMGIACRAGLPQPHNLAELVPLRPENLESDGLGDFALDMLHWSMRPVQHKTALLGMAWAFMGLHEHVAAQDCGLMSKPAREALGDIARREREALGVCKRELATDVEQAIEFEAAAALAWGKIVECFA</sequence>
<accession>A0A194W327</accession>
<dbReference type="EMBL" id="CM003103">
    <property type="protein sequence ID" value="KUI70440.1"/>
    <property type="molecule type" value="Genomic_DNA"/>
</dbReference>
<dbReference type="Gene3D" id="1.20.910.10">
    <property type="entry name" value="Heme oxygenase-like"/>
    <property type="match status" value="1"/>
</dbReference>
<feature type="chain" id="PRO_5008267133" description="Oxidoreductase AflY" evidence="1">
    <location>
        <begin position="27"/>
        <end position="757"/>
    </location>
</feature>
<dbReference type="OrthoDB" id="10057598at2759"/>
<organism evidence="2 3">
    <name type="scientific">Cytospora mali</name>
    <name type="common">Apple Valsa canker fungus</name>
    <name type="synonym">Valsa mali</name>
    <dbReference type="NCBI Taxonomy" id="578113"/>
    <lineage>
        <taxon>Eukaryota</taxon>
        <taxon>Fungi</taxon>
        <taxon>Dikarya</taxon>
        <taxon>Ascomycota</taxon>
        <taxon>Pezizomycotina</taxon>
        <taxon>Sordariomycetes</taxon>
        <taxon>Sordariomycetidae</taxon>
        <taxon>Diaporthales</taxon>
        <taxon>Cytosporaceae</taxon>
        <taxon>Cytospora</taxon>
    </lineage>
</organism>
<protein>
    <recommendedName>
        <fullName evidence="4">Oxidoreductase AflY</fullName>
    </recommendedName>
</protein>
<keyword evidence="3" id="KW-1185">Reference proteome</keyword>
<evidence type="ECO:0008006" key="4">
    <source>
        <dbReference type="Google" id="ProtNLM"/>
    </source>
</evidence>
<dbReference type="InterPro" id="IPR016084">
    <property type="entry name" value="Haem_Oase-like_multi-hlx"/>
</dbReference>
<keyword evidence="1" id="KW-0732">Signal</keyword>
<evidence type="ECO:0000256" key="1">
    <source>
        <dbReference type="SAM" id="SignalP"/>
    </source>
</evidence>
<proteinExistence type="predicted"/>
<dbReference type="Pfam" id="PF14518">
    <property type="entry name" value="Haem_oxygenas_2"/>
    <property type="match status" value="1"/>
</dbReference>
<feature type="signal peptide" evidence="1">
    <location>
        <begin position="1"/>
        <end position="26"/>
    </location>
</feature>
<gene>
    <name evidence="2" type="ORF">VM1G_06365</name>
</gene>
<reference evidence="2" key="1">
    <citation type="submission" date="2014-12" db="EMBL/GenBank/DDBJ databases">
        <title>Genome Sequence of Valsa Canker Pathogens Uncovers a Specific Adaption of Colonization on Woody Bark.</title>
        <authorList>
            <person name="Yin Z."/>
            <person name="Liu H."/>
            <person name="Gao X."/>
            <person name="Li Z."/>
            <person name="Song N."/>
            <person name="Ke X."/>
            <person name="Dai Q."/>
            <person name="Wu Y."/>
            <person name="Sun Y."/>
            <person name="Xu J.-R."/>
            <person name="Kang Z.K."/>
            <person name="Wang L."/>
            <person name="Huang L."/>
        </authorList>
    </citation>
    <scope>NUCLEOTIDE SEQUENCE [LARGE SCALE GENOMIC DNA]</scope>
    <source>
        <strain evidence="2">03-8</strain>
    </source>
</reference>
<evidence type="ECO:0000313" key="3">
    <source>
        <dbReference type="Proteomes" id="UP000078559"/>
    </source>
</evidence>
<evidence type="ECO:0000313" key="2">
    <source>
        <dbReference type="EMBL" id="KUI70440.1"/>
    </source>
</evidence>
<name>A0A194W327_CYTMA</name>
<dbReference type="AlphaFoldDB" id="A0A194W327"/>
<dbReference type="Proteomes" id="UP000078559">
    <property type="component" value="Chromosome 6"/>
</dbReference>
<dbReference type="SMART" id="SM01236">
    <property type="entry name" value="Haem_oxygenase_2"/>
    <property type="match status" value="1"/>
</dbReference>